<comment type="similarity">
    <text evidence="2">Belongs to the krueppel C2H2-type zinc-finger protein family.</text>
</comment>
<evidence type="ECO:0000256" key="17">
    <source>
        <dbReference type="SAM" id="MobiDB-lite"/>
    </source>
</evidence>
<evidence type="ECO:0000256" key="4">
    <source>
        <dbReference type="ARBA" id="ARBA00022499"/>
    </source>
</evidence>
<evidence type="ECO:0000256" key="13">
    <source>
        <dbReference type="ARBA" id="ARBA00023242"/>
    </source>
</evidence>
<evidence type="ECO:0000259" key="18">
    <source>
        <dbReference type="PROSITE" id="PS50157"/>
    </source>
</evidence>
<dbReference type="InterPro" id="IPR001909">
    <property type="entry name" value="KRAB"/>
</dbReference>
<feature type="domain" description="C2H2-type" evidence="18">
    <location>
        <begin position="314"/>
        <end position="341"/>
    </location>
</feature>
<organism evidence="20 21">
    <name type="scientific">Phyllostomus discolor</name>
    <name type="common">pale spear-nosed bat</name>
    <dbReference type="NCBI Taxonomy" id="89673"/>
    <lineage>
        <taxon>Eukaryota</taxon>
        <taxon>Metazoa</taxon>
        <taxon>Chordata</taxon>
        <taxon>Craniata</taxon>
        <taxon>Vertebrata</taxon>
        <taxon>Euteleostomi</taxon>
        <taxon>Mammalia</taxon>
        <taxon>Eutheria</taxon>
        <taxon>Laurasiatheria</taxon>
        <taxon>Chiroptera</taxon>
        <taxon>Yangochiroptera</taxon>
        <taxon>Phyllostomidae</taxon>
        <taxon>Phyllostominae</taxon>
        <taxon>Phyllostomus</taxon>
    </lineage>
</organism>
<dbReference type="GO" id="GO:0008270">
    <property type="term" value="F:zinc ion binding"/>
    <property type="evidence" value="ECO:0007669"/>
    <property type="project" value="UniProtKB-KW"/>
</dbReference>
<dbReference type="RefSeq" id="XP_035871549.1">
    <property type="nucleotide sequence ID" value="XM_036015656.1"/>
</dbReference>
<proteinExistence type="inferred from homology"/>
<protein>
    <recommendedName>
        <fullName evidence="14">Zinc finger protein 307</fullName>
    </recommendedName>
</protein>
<keyword evidence="20" id="KW-1185">Reference proteome</keyword>
<keyword evidence="7 15" id="KW-0863">Zinc-finger</keyword>
<dbReference type="FunFam" id="3.30.160.60:FF:001333">
    <property type="entry name" value="Zinc finger with KRAB and SCAN domains 4"/>
    <property type="match status" value="1"/>
</dbReference>
<evidence type="ECO:0000256" key="3">
    <source>
        <dbReference type="ARBA" id="ARBA00022491"/>
    </source>
</evidence>
<feature type="domain" description="SCAN box" evidence="19">
    <location>
        <begin position="39"/>
        <end position="121"/>
    </location>
</feature>
<keyword evidence="11" id="KW-0238">DNA-binding</keyword>
<dbReference type="GeneID" id="114489500"/>
<dbReference type="GO" id="GO:0005634">
    <property type="term" value="C:nucleus"/>
    <property type="evidence" value="ECO:0007669"/>
    <property type="project" value="UniProtKB-SubCell"/>
</dbReference>
<keyword evidence="13 16" id="KW-0539">Nucleus</keyword>
<dbReference type="Gene3D" id="3.30.160.60">
    <property type="entry name" value="Classic Zinc Finger"/>
    <property type="match status" value="7"/>
</dbReference>
<dbReference type="FunFam" id="3.30.160.60:FF:000384">
    <property type="entry name" value="Zinc finger protein 550"/>
    <property type="match status" value="1"/>
</dbReference>
<evidence type="ECO:0000256" key="5">
    <source>
        <dbReference type="ARBA" id="ARBA00022723"/>
    </source>
</evidence>
<comment type="subcellular location">
    <subcellularLocation>
        <location evidence="1 16">Nucleus</location>
    </subcellularLocation>
</comment>
<keyword evidence="5" id="KW-0479">Metal-binding</keyword>
<feature type="compositionally biased region" description="Basic and acidic residues" evidence="17">
    <location>
        <begin position="206"/>
        <end position="218"/>
    </location>
</feature>
<dbReference type="PANTHER" id="PTHR23226">
    <property type="entry name" value="ZINC FINGER AND SCAN DOMAIN-CONTAINING"/>
    <property type="match status" value="1"/>
</dbReference>
<dbReference type="SMART" id="SM00431">
    <property type="entry name" value="SCAN"/>
    <property type="match status" value="1"/>
</dbReference>
<gene>
    <name evidence="21" type="primary">LOC114489500</name>
</gene>
<dbReference type="SUPFAM" id="SSF47353">
    <property type="entry name" value="Retrovirus capsid dimerization domain-like"/>
    <property type="match status" value="1"/>
</dbReference>
<sequence>MARESGESAALDARAAEDGAGILAVKAEEEEVPGPERSRQRFRGFRYPEAGGPRRALRRLRELCRLWLRPETHSKEQMLELLVLEQFLRILPAGLRARVRERRPQSGEEAVALLEDLQGPLAEPEPQGLLKMEGVAVTVSPAWTELESPQENLCRDDWQEACGALTSLGGEIQTKTRDLPLAEEQTEQGPGQMRCHLGEAIAQSPRHSEAGGQEDRSLRKQKNTSGRRRHICHECGKSFAQSSGLTKHRRIHTGEKPYACEDCGKSFIGSSALVIHQRVHTGEKPYACEECGKVFSHSSNLIKHQRTHTGEKPYECEDCGKTFSQSCSLLEHHRIHTGEKPYQCGICGKAFRRNSHLLRHQRVHGDGDVQDPERREIRESHRKLVSQEGDVQAPMSYKCRECDRSFTRNRSLIEHQKIHTGEKPHECDACGKGFSRTSYLVQHQRSHIVKKIVSGDPCLGCSSLCSFLVEGSLPGALPDHRNCGRGLCVPHVLRQVLDLPLSRG</sequence>
<name>A0A7E6CZJ1_9CHIR</name>
<dbReference type="CDD" id="cd07936">
    <property type="entry name" value="SCAN"/>
    <property type="match status" value="1"/>
</dbReference>
<evidence type="ECO:0000313" key="20">
    <source>
        <dbReference type="Proteomes" id="UP000504628"/>
    </source>
</evidence>
<feature type="domain" description="C2H2-type" evidence="18">
    <location>
        <begin position="258"/>
        <end position="285"/>
    </location>
</feature>
<feature type="domain" description="C2H2-type" evidence="18">
    <location>
        <begin position="230"/>
        <end position="257"/>
    </location>
</feature>
<keyword evidence="9" id="KW-0832">Ubl conjugation</keyword>
<evidence type="ECO:0000259" key="19">
    <source>
        <dbReference type="PROSITE" id="PS50804"/>
    </source>
</evidence>
<keyword evidence="12" id="KW-0804">Transcription</keyword>
<dbReference type="SMART" id="SM00349">
    <property type="entry name" value="KRAB"/>
    <property type="match status" value="1"/>
</dbReference>
<dbReference type="GO" id="GO:0000978">
    <property type="term" value="F:RNA polymerase II cis-regulatory region sequence-specific DNA binding"/>
    <property type="evidence" value="ECO:0007669"/>
    <property type="project" value="TreeGrafter"/>
</dbReference>
<dbReference type="SMART" id="SM00355">
    <property type="entry name" value="ZnF_C2H2"/>
    <property type="match status" value="7"/>
</dbReference>
<dbReference type="FunFam" id="1.10.4020.10:FF:000001">
    <property type="entry name" value="zinc finger protein 263 isoform X1"/>
    <property type="match status" value="1"/>
</dbReference>
<keyword evidence="10" id="KW-0805">Transcription regulation</keyword>
<dbReference type="Proteomes" id="UP000504628">
    <property type="component" value="Chromosome 14"/>
</dbReference>
<evidence type="ECO:0000256" key="15">
    <source>
        <dbReference type="PROSITE-ProRule" id="PRU00042"/>
    </source>
</evidence>
<dbReference type="OrthoDB" id="654211at2759"/>
<dbReference type="Pfam" id="PF02023">
    <property type="entry name" value="SCAN"/>
    <property type="match status" value="1"/>
</dbReference>
<dbReference type="PROSITE" id="PS50157">
    <property type="entry name" value="ZINC_FINGER_C2H2_2"/>
    <property type="match status" value="7"/>
</dbReference>
<evidence type="ECO:0000256" key="6">
    <source>
        <dbReference type="ARBA" id="ARBA00022737"/>
    </source>
</evidence>
<feature type="domain" description="C2H2-type" evidence="18">
    <location>
        <begin position="342"/>
        <end position="364"/>
    </location>
</feature>
<accession>A0A7E6CZJ1</accession>
<evidence type="ECO:0000256" key="14">
    <source>
        <dbReference type="ARBA" id="ARBA00079518"/>
    </source>
</evidence>
<dbReference type="GO" id="GO:0000981">
    <property type="term" value="F:DNA-binding transcription factor activity, RNA polymerase II-specific"/>
    <property type="evidence" value="ECO:0007669"/>
    <property type="project" value="TreeGrafter"/>
</dbReference>
<dbReference type="Pfam" id="PF00096">
    <property type="entry name" value="zf-C2H2"/>
    <property type="match status" value="7"/>
</dbReference>
<dbReference type="InParanoid" id="A0A7E6CZJ1"/>
<dbReference type="InterPro" id="IPR013087">
    <property type="entry name" value="Znf_C2H2_type"/>
</dbReference>
<dbReference type="FunFam" id="3.30.160.60:FF:000642">
    <property type="entry name" value="Zinc finger with KRAB and SCAN domains 2"/>
    <property type="match status" value="1"/>
</dbReference>
<reference evidence="21" key="1">
    <citation type="submission" date="2025-08" db="UniProtKB">
        <authorList>
            <consortium name="RefSeq"/>
        </authorList>
    </citation>
    <scope>IDENTIFICATION</scope>
    <source>
        <tissue evidence="21">Muscle</tissue>
    </source>
</reference>
<evidence type="ECO:0000256" key="11">
    <source>
        <dbReference type="ARBA" id="ARBA00023125"/>
    </source>
</evidence>
<keyword evidence="6" id="KW-0677">Repeat</keyword>
<dbReference type="InterPro" id="IPR036236">
    <property type="entry name" value="Znf_C2H2_sf"/>
</dbReference>
<keyword evidence="3" id="KW-0678">Repressor</keyword>
<dbReference type="Gene3D" id="1.10.4020.10">
    <property type="entry name" value="DNA breaking-rejoining enzymes"/>
    <property type="match status" value="1"/>
</dbReference>
<evidence type="ECO:0000256" key="7">
    <source>
        <dbReference type="ARBA" id="ARBA00022771"/>
    </source>
</evidence>
<dbReference type="PROSITE" id="PS00028">
    <property type="entry name" value="ZINC_FINGER_C2H2_1"/>
    <property type="match status" value="7"/>
</dbReference>
<evidence type="ECO:0000313" key="21">
    <source>
        <dbReference type="RefSeq" id="XP_035871549.1"/>
    </source>
</evidence>
<feature type="domain" description="C2H2-type" evidence="18">
    <location>
        <begin position="397"/>
        <end position="424"/>
    </location>
</feature>
<dbReference type="PANTHER" id="PTHR23226:SF366">
    <property type="entry name" value="ZINC FINGER PROTEIN ZFP2"/>
    <property type="match status" value="1"/>
</dbReference>
<evidence type="ECO:0000256" key="12">
    <source>
        <dbReference type="ARBA" id="ARBA00023163"/>
    </source>
</evidence>
<dbReference type="PROSITE" id="PS50804">
    <property type="entry name" value="SCAN_BOX"/>
    <property type="match status" value="1"/>
</dbReference>
<feature type="compositionally biased region" description="Basic residues" evidence="17">
    <location>
        <begin position="219"/>
        <end position="229"/>
    </location>
</feature>
<keyword evidence="8" id="KW-0862">Zinc</keyword>
<dbReference type="FunFam" id="3.30.160.60:FF:000057">
    <property type="entry name" value="Zinc finger with KRAB and SCAN domains 4"/>
    <property type="match status" value="1"/>
</dbReference>
<evidence type="ECO:0000256" key="1">
    <source>
        <dbReference type="ARBA" id="ARBA00004123"/>
    </source>
</evidence>
<dbReference type="FunFam" id="3.30.160.60:FF:000295">
    <property type="entry name" value="zinc finger protein 19"/>
    <property type="match status" value="2"/>
</dbReference>
<evidence type="ECO:0000256" key="16">
    <source>
        <dbReference type="PROSITE-ProRule" id="PRU00187"/>
    </source>
</evidence>
<dbReference type="InterPro" id="IPR038269">
    <property type="entry name" value="SCAN_sf"/>
</dbReference>
<evidence type="ECO:0000256" key="9">
    <source>
        <dbReference type="ARBA" id="ARBA00022843"/>
    </source>
</evidence>
<dbReference type="AlphaFoldDB" id="A0A7E6CZJ1"/>
<feature type="region of interest" description="Disordered" evidence="17">
    <location>
        <begin position="203"/>
        <end position="229"/>
    </location>
</feature>
<evidence type="ECO:0000256" key="8">
    <source>
        <dbReference type="ARBA" id="ARBA00022833"/>
    </source>
</evidence>
<evidence type="ECO:0000256" key="2">
    <source>
        <dbReference type="ARBA" id="ARBA00006991"/>
    </source>
</evidence>
<feature type="domain" description="C2H2-type" evidence="18">
    <location>
        <begin position="286"/>
        <end position="313"/>
    </location>
</feature>
<evidence type="ECO:0000256" key="10">
    <source>
        <dbReference type="ARBA" id="ARBA00023015"/>
    </source>
</evidence>
<keyword evidence="4" id="KW-1017">Isopeptide bond</keyword>
<dbReference type="FunFam" id="3.30.160.60:FF:001178">
    <property type="entry name" value="zinc finger protein 287"/>
    <property type="match status" value="1"/>
</dbReference>
<dbReference type="SUPFAM" id="SSF57667">
    <property type="entry name" value="beta-beta-alpha zinc fingers"/>
    <property type="match status" value="4"/>
</dbReference>
<dbReference type="FunCoup" id="A0A7E6CZJ1">
    <property type="interactions" value="201"/>
</dbReference>
<dbReference type="KEGG" id="pdic:114489500"/>
<dbReference type="InterPro" id="IPR003309">
    <property type="entry name" value="SCAN_dom"/>
</dbReference>
<feature type="domain" description="C2H2-type" evidence="18">
    <location>
        <begin position="425"/>
        <end position="452"/>
    </location>
</feature>